<name>A0ABN8F3J6_9BACT</name>
<dbReference type="Proteomes" id="UP000837932">
    <property type="component" value="Unassembled WGS sequence"/>
</dbReference>
<proteinExistence type="predicted"/>
<dbReference type="RefSeq" id="WP_238808624.1">
    <property type="nucleotide sequence ID" value="NZ_CAKLPY010000006.1"/>
</dbReference>
<keyword evidence="2" id="KW-1185">Reference proteome</keyword>
<evidence type="ECO:0008006" key="3">
    <source>
        <dbReference type="Google" id="ProtNLM"/>
    </source>
</evidence>
<sequence>MAKKTLAEKMAENSRSVVEALKTNTIGSFSSTENIKKNIVVFDELKDLIPPLLETEFLALKDNLQKHGCKDPLKVWQTTNQAINISENPDDIVYVLIDGHNRFQLCNELHIPFNIQIDNFESITEVRNFMIDFQLSRRNITPQQASYLRGLRYNTEKKLVTNNLFQNKESDVISPDGQNVHLDNSAISSNENSNEIIEQSSAILPNGQNVHLDNSAKKTTAQELGEYFNVDEKTIRRDADFARGLEKLSPAVRKEILAGQVKVEKSKIQKIGKAKDLNEPINSLDEIEEIYQKLTVEGSNQNISKSSHKNDKLIHERYLKLTDTLNKAYESKSAKEINALKTAFSKFLEALN</sequence>
<comment type="caution">
    <text evidence="1">The sequence shown here is derived from an EMBL/GenBank/DDBJ whole genome shotgun (WGS) entry which is preliminary data.</text>
</comment>
<accession>A0ABN8F3J6</accession>
<evidence type="ECO:0000313" key="2">
    <source>
        <dbReference type="Proteomes" id="UP000837932"/>
    </source>
</evidence>
<gene>
    <name evidence="1" type="ORF">EMA8858_03952</name>
</gene>
<protein>
    <recommendedName>
        <fullName evidence="3">ParB/Sulfiredoxin domain-containing protein</fullName>
    </recommendedName>
</protein>
<reference evidence="1" key="1">
    <citation type="submission" date="2021-12" db="EMBL/GenBank/DDBJ databases">
        <authorList>
            <person name="Rodrigo-Torres L."/>
            <person name="Arahal R. D."/>
            <person name="Lucena T."/>
        </authorList>
    </citation>
    <scope>NUCLEOTIDE SEQUENCE</scope>
    <source>
        <strain evidence="1">CECT 8858</strain>
    </source>
</reference>
<evidence type="ECO:0000313" key="1">
    <source>
        <dbReference type="EMBL" id="CAH0997818.1"/>
    </source>
</evidence>
<organism evidence="1 2">
    <name type="scientific">Emticicia aquatica</name>
    <dbReference type="NCBI Taxonomy" id="1681835"/>
    <lineage>
        <taxon>Bacteria</taxon>
        <taxon>Pseudomonadati</taxon>
        <taxon>Bacteroidota</taxon>
        <taxon>Cytophagia</taxon>
        <taxon>Cytophagales</taxon>
        <taxon>Leadbetterellaceae</taxon>
        <taxon>Emticicia</taxon>
    </lineage>
</organism>
<dbReference type="EMBL" id="CAKLPY010000006">
    <property type="protein sequence ID" value="CAH0997818.1"/>
    <property type="molecule type" value="Genomic_DNA"/>
</dbReference>